<dbReference type="Proteomes" id="UP000471031">
    <property type="component" value="Unassembled WGS sequence"/>
</dbReference>
<name>A0A845LB42_HELGE</name>
<sequence>MPVNKDGQREGEHPSEYLNDMVEWGNQQYNPGRYLGGDLPPHLKYPKPIIRWIAGLSLLFMLGSLIYQLIPFAPPFPSRPLQERAANPTAIHVDILSKQNLDSWDIGVEPRLTDKGFVIDVHREYRGQKPLEDVMIQTESTSVTSSPNQPYYKDATLGIPVQHDGQENKFIIKWTEEGMAREGTFVIKTTFQNETGENS</sequence>
<keyword evidence="3" id="KW-1185">Reference proteome</keyword>
<evidence type="ECO:0000256" key="1">
    <source>
        <dbReference type="SAM" id="Phobius"/>
    </source>
</evidence>
<keyword evidence="1" id="KW-0472">Membrane</keyword>
<protein>
    <submittedName>
        <fullName evidence="2">Uncharacterized protein</fullName>
    </submittedName>
</protein>
<reference evidence="2 3" key="1">
    <citation type="submission" date="2020-01" db="EMBL/GenBank/DDBJ databases">
        <title>Whole genome sequence of Heliobacterium gestii DSM 11169.</title>
        <authorList>
            <person name="Kyndt J.A."/>
            <person name="Meyer T.E."/>
        </authorList>
    </citation>
    <scope>NUCLEOTIDE SEQUENCE [LARGE SCALE GENOMIC DNA]</scope>
    <source>
        <strain evidence="2 3">DSM 11169</strain>
    </source>
</reference>
<keyword evidence="1" id="KW-0812">Transmembrane</keyword>
<dbReference type="AlphaFoldDB" id="A0A845LB42"/>
<keyword evidence="1" id="KW-1133">Transmembrane helix</keyword>
<organism evidence="2 3">
    <name type="scientific">Heliomicrobium gestii</name>
    <name type="common">Heliobacterium gestii</name>
    <dbReference type="NCBI Taxonomy" id="2699"/>
    <lineage>
        <taxon>Bacteria</taxon>
        <taxon>Bacillati</taxon>
        <taxon>Bacillota</taxon>
        <taxon>Clostridia</taxon>
        <taxon>Eubacteriales</taxon>
        <taxon>Heliobacteriaceae</taxon>
        <taxon>Heliomicrobium</taxon>
    </lineage>
</organism>
<evidence type="ECO:0000313" key="2">
    <source>
        <dbReference type="EMBL" id="MZP43408.1"/>
    </source>
</evidence>
<comment type="caution">
    <text evidence="2">The sequence shown here is derived from an EMBL/GenBank/DDBJ whole genome shotgun (WGS) entry which is preliminary data.</text>
</comment>
<dbReference type="EMBL" id="WXEX01000007">
    <property type="protein sequence ID" value="MZP43408.1"/>
    <property type="molecule type" value="Genomic_DNA"/>
</dbReference>
<gene>
    <name evidence="2" type="ORF">GTO89_10180</name>
</gene>
<evidence type="ECO:0000313" key="3">
    <source>
        <dbReference type="Proteomes" id="UP000471031"/>
    </source>
</evidence>
<accession>A0A845LB42</accession>
<feature type="transmembrane region" description="Helical" evidence="1">
    <location>
        <begin position="49"/>
        <end position="70"/>
    </location>
</feature>
<dbReference type="OrthoDB" id="1809933at2"/>
<dbReference type="RefSeq" id="WP_161261967.1">
    <property type="nucleotide sequence ID" value="NZ_JAFBDC010000016.1"/>
</dbReference>
<proteinExistence type="predicted"/>